<keyword evidence="3 6" id="KW-0658">Purine biosynthesis</keyword>
<dbReference type="HAMAP" id="MF_01930">
    <property type="entry name" value="PurN"/>
    <property type="match status" value="1"/>
</dbReference>
<name>A0A1A9A4R5_9ACTN</name>
<feature type="binding site" evidence="6">
    <location>
        <position position="113"/>
    </location>
    <ligand>
        <name>(6R)-10-formyltetrahydrofolate</name>
        <dbReference type="ChEBI" id="CHEBI:195366"/>
    </ligand>
</feature>
<dbReference type="Proteomes" id="UP000198765">
    <property type="component" value="Chromosome I"/>
</dbReference>
<feature type="binding site" evidence="6">
    <location>
        <begin position="18"/>
        <end position="20"/>
    </location>
    <ligand>
        <name>N(1)-(5-phospho-beta-D-ribosyl)glycinamide</name>
        <dbReference type="ChEBI" id="CHEBI:143788"/>
    </ligand>
</feature>
<evidence type="ECO:0000256" key="1">
    <source>
        <dbReference type="ARBA" id="ARBA00005054"/>
    </source>
</evidence>
<dbReference type="InterPro" id="IPR002376">
    <property type="entry name" value="Formyl_transf_N"/>
</dbReference>
<dbReference type="EMBL" id="LT594324">
    <property type="protein sequence ID" value="SBT51198.1"/>
    <property type="molecule type" value="Genomic_DNA"/>
</dbReference>
<feature type="site" description="Raises pKa of active site His" evidence="6">
    <location>
        <position position="151"/>
    </location>
</feature>
<evidence type="ECO:0000313" key="8">
    <source>
        <dbReference type="EMBL" id="SBT51198.1"/>
    </source>
</evidence>
<dbReference type="Pfam" id="PF00551">
    <property type="entry name" value="Formyl_trans_N"/>
    <property type="match status" value="1"/>
</dbReference>
<feature type="active site" description="Proton donor" evidence="6">
    <location>
        <position position="115"/>
    </location>
</feature>
<dbReference type="PANTHER" id="PTHR43369">
    <property type="entry name" value="PHOSPHORIBOSYLGLYCINAMIDE FORMYLTRANSFERASE"/>
    <property type="match status" value="1"/>
</dbReference>
<evidence type="ECO:0000259" key="7">
    <source>
        <dbReference type="Pfam" id="PF00551"/>
    </source>
</evidence>
<dbReference type="EC" id="2.1.2.2" evidence="6"/>
<dbReference type="GO" id="GO:0006189">
    <property type="term" value="P:'de novo' IMP biosynthetic process"/>
    <property type="evidence" value="ECO:0007669"/>
    <property type="project" value="UniProtKB-UniRule"/>
</dbReference>
<dbReference type="InterPro" id="IPR004607">
    <property type="entry name" value="GART"/>
</dbReference>
<dbReference type="NCBIfam" id="TIGR00639">
    <property type="entry name" value="PurN"/>
    <property type="match status" value="1"/>
</dbReference>
<dbReference type="PANTHER" id="PTHR43369:SF2">
    <property type="entry name" value="PHOSPHORIBOSYLGLYCINAMIDE FORMYLTRANSFERASE"/>
    <property type="match status" value="1"/>
</dbReference>
<dbReference type="RefSeq" id="WP_091198029.1">
    <property type="nucleotide sequence ID" value="NZ_LT594324.1"/>
</dbReference>
<accession>A0A1A9A4R5</accession>
<dbReference type="CDD" id="cd08645">
    <property type="entry name" value="FMT_core_GART"/>
    <property type="match status" value="1"/>
</dbReference>
<keyword evidence="9" id="KW-1185">Reference proteome</keyword>
<dbReference type="PATRIC" id="fig|299146.4.peg.4107"/>
<evidence type="ECO:0000313" key="9">
    <source>
        <dbReference type="Proteomes" id="UP000198765"/>
    </source>
</evidence>
<evidence type="ECO:0000256" key="2">
    <source>
        <dbReference type="ARBA" id="ARBA00022679"/>
    </source>
</evidence>
<dbReference type="FunFam" id="3.40.50.170:FF:000008">
    <property type="entry name" value="Phosphoribosylglycinamide formyltransferase"/>
    <property type="match status" value="1"/>
</dbReference>
<evidence type="ECO:0000256" key="3">
    <source>
        <dbReference type="ARBA" id="ARBA00022755"/>
    </source>
</evidence>
<comment type="pathway">
    <text evidence="1 6">Purine metabolism; IMP biosynthesis via de novo pathway; N(2)-formyl-N(1)-(5-phospho-D-ribosyl)glycinamide from N(1)-(5-phospho-D-ribosyl)glycinamide (10-formyl THF route): step 1/1.</text>
</comment>
<evidence type="ECO:0000256" key="4">
    <source>
        <dbReference type="ARBA" id="ARBA00038440"/>
    </source>
</evidence>
<dbReference type="SUPFAM" id="SSF53328">
    <property type="entry name" value="Formyltransferase"/>
    <property type="match status" value="1"/>
</dbReference>
<feature type="binding site" evidence="6">
    <location>
        <position position="71"/>
    </location>
    <ligand>
        <name>(6R)-10-formyltetrahydrofolate</name>
        <dbReference type="ChEBI" id="CHEBI:195366"/>
    </ligand>
</feature>
<dbReference type="GO" id="GO:0005829">
    <property type="term" value="C:cytosol"/>
    <property type="evidence" value="ECO:0007669"/>
    <property type="project" value="TreeGrafter"/>
</dbReference>
<comment type="similarity">
    <text evidence="4 6">Belongs to the GART family.</text>
</comment>
<reference evidence="8 9" key="1">
    <citation type="submission" date="2016-06" db="EMBL/GenBank/DDBJ databases">
        <authorList>
            <person name="Kjaerup R.B."/>
            <person name="Dalgaard T.S."/>
            <person name="Juul-Madsen H.R."/>
        </authorList>
    </citation>
    <scope>NUCLEOTIDE SEQUENCE [LARGE SCALE GENOMIC DNA]</scope>
    <source>
        <strain evidence="8 9">DSM 45248</strain>
    </source>
</reference>
<organism evidence="8 9">
    <name type="scientific">Micromonospora narathiwatensis</name>
    <dbReference type="NCBI Taxonomy" id="299146"/>
    <lineage>
        <taxon>Bacteria</taxon>
        <taxon>Bacillati</taxon>
        <taxon>Actinomycetota</taxon>
        <taxon>Actinomycetes</taxon>
        <taxon>Micromonosporales</taxon>
        <taxon>Micromonosporaceae</taxon>
        <taxon>Micromonospora</taxon>
    </lineage>
</organism>
<dbReference type="InterPro" id="IPR036477">
    <property type="entry name" value="Formyl_transf_N_sf"/>
</dbReference>
<protein>
    <recommendedName>
        <fullName evidence="6">Phosphoribosylglycinamide formyltransferase</fullName>
        <ecNumber evidence="6">2.1.2.2</ecNumber>
    </recommendedName>
    <alternativeName>
        <fullName evidence="6">5'-phosphoribosylglycinamide transformylase</fullName>
    </alternativeName>
    <alternativeName>
        <fullName evidence="6">GAR transformylase</fullName>
        <shortName evidence="6">GART</shortName>
    </alternativeName>
</protein>
<feature type="binding site" evidence="6">
    <location>
        <begin position="96"/>
        <end position="99"/>
    </location>
    <ligand>
        <name>(6R)-10-formyltetrahydrofolate</name>
        <dbReference type="ChEBI" id="CHEBI:195366"/>
    </ligand>
</feature>
<gene>
    <name evidence="6" type="primary">purN</name>
    <name evidence="8" type="ORF">GA0070621_3969</name>
</gene>
<dbReference type="PROSITE" id="PS00373">
    <property type="entry name" value="GART"/>
    <property type="match status" value="1"/>
</dbReference>
<sequence length="206" mass="22062">MTEPASVARLVVLVSGSGSNLQELLDATADPGYGARVVAVGADRDGIAGLDRAVAAGVPTFVERLKDHPSREDWDAALTARVAEHRPDLVISAGFLKLVGPRFLAAFDDRYLNTHNTLLPAFPGIHGPRDALAYGVKVTGATLFFVDAGMDTGPIVAQVAVPVLDDDDEETLTERIKEAERRQLVEQVGRLVREGWTITGRKVTVP</sequence>
<evidence type="ECO:0000256" key="6">
    <source>
        <dbReference type="HAMAP-Rule" id="MF_01930"/>
    </source>
</evidence>
<feature type="domain" description="Formyl transferase N-terminal" evidence="7">
    <location>
        <begin position="9"/>
        <end position="187"/>
    </location>
</feature>
<comment type="function">
    <text evidence="6">Catalyzes the transfer of a formyl group from 10-formyltetrahydrofolate to 5-phospho-ribosyl-glycinamide (GAR), producing 5-phospho-ribosyl-N-formylglycinamide (FGAR) and tetrahydrofolate.</text>
</comment>
<dbReference type="UniPathway" id="UPA00074">
    <property type="reaction ID" value="UER00126"/>
</dbReference>
<proteinExistence type="inferred from homology"/>
<comment type="catalytic activity">
    <reaction evidence="5 6">
        <text>N(1)-(5-phospho-beta-D-ribosyl)glycinamide + (6R)-10-formyltetrahydrofolate = N(2)-formyl-N(1)-(5-phospho-beta-D-ribosyl)glycinamide + (6S)-5,6,7,8-tetrahydrofolate + H(+)</text>
        <dbReference type="Rhea" id="RHEA:15053"/>
        <dbReference type="ChEBI" id="CHEBI:15378"/>
        <dbReference type="ChEBI" id="CHEBI:57453"/>
        <dbReference type="ChEBI" id="CHEBI:143788"/>
        <dbReference type="ChEBI" id="CHEBI:147286"/>
        <dbReference type="ChEBI" id="CHEBI:195366"/>
        <dbReference type="EC" id="2.1.2.2"/>
    </reaction>
</comment>
<dbReference type="Gene3D" id="3.40.50.170">
    <property type="entry name" value="Formyl transferase, N-terminal domain"/>
    <property type="match status" value="1"/>
</dbReference>
<dbReference type="GO" id="GO:0004644">
    <property type="term" value="F:phosphoribosylglycinamide formyltransferase activity"/>
    <property type="evidence" value="ECO:0007669"/>
    <property type="project" value="UniProtKB-UniRule"/>
</dbReference>
<dbReference type="OrthoDB" id="9806170at2"/>
<keyword evidence="2 6" id="KW-0808">Transferase</keyword>
<dbReference type="InterPro" id="IPR001555">
    <property type="entry name" value="GART_AS"/>
</dbReference>
<dbReference type="AlphaFoldDB" id="A0A1A9A4R5"/>
<evidence type="ECO:0000256" key="5">
    <source>
        <dbReference type="ARBA" id="ARBA00047664"/>
    </source>
</evidence>